<organism evidence="12 13">
    <name type="scientific">Candidatus Egerieisoma faecipullorum</name>
    <dbReference type="NCBI Taxonomy" id="2840963"/>
    <lineage>
        <taxon>Bacteria</taxon>
        <taxon>Bacillati</taxon>
        <taxon>Bacillota</taxon>
        <taxon>Clostridia</taxon>
        <taxon>Eubacteriales</taxon>
        <taxon>Clostridiaceae</taxon>
        <taxon>Clostridiaceae incertae sedis</taxon>
        <taxon>Candidatus Egerieisoma</taxon>
    </lineage>
</organism>
<dbReference type="InterPro" id="IPR011010">
    <property type="entry name" value="DNA_brk_join_enz"/>
</dbReference>
<dbReference type="InterPro" id="IPR044068">
    <property type="entry name" value="CB"/>
</dbReference>
<dbReference type="AlphaFoldDB" id="A0A9D1LAG7"/>
<evidence type="ECO:0000256" key="7">
    <source>
        <dbReference type="ARBA" id="ARBA00023172"/>
    </source>
</evidence>
<name>A0A9D1LAG7_9CLOT</name>
<evidence type="ECO:0000256" key="9">
    <source>
        <dbReference type="PROSITE-ProRule" id="PRU01248"/>
    </source>
</evidence>
<gene>
    <name evidence="12" type="ORF">IAD50_07665</name>
</gene>
<accession>A0A9D1LAG7</accession>
<keyword evidence="4" id="KW-0159">Chromosome partition</keyword>
<comment type="caution">
    <text evidence="12">The sequence shown here is derived from an EMBL/GenBank/DDBJ whole genome shotgun (WGS) entry which is preliminary data.</text>
</comment>
<keyword evidence="3" id="KW-0132">Cell division</keyword>
<evidence type="ECO:0000256" key="4">
    <source>
        <dbReference type="ARBA" id="ARBA00022829"/>
    </source>
</evidence>
<sequence length="359" mass="41110">MPDYIIVSLILQERNDIIRQNFTLLEEIGLAAFDAGILPYYCEDFLVYLESILGKSKNTVNEYYYDLLLFFRYMKVKNGTAPQGAAFSEIPIADFSVEDLSKIRLSDLYSFLNYMNNERKDQPATRARKVACLRSFFKYAWSKAHLIPENPAAELESPKLTKKLPKYLELEESIALLDAVDGDQKERDYCMITLFLNCGMRLSELVGINVSDIREDTLTVLGKGAKERTIYLNEACRDAIERYLAVRPEYEEPSGTKPLFLSKRKKRISPKTVQYTVKKYIRAAALDPAKYSTHKLRHTAATLMYTMGDVDIRSLQEILGHESVATTEIYTHINSTRLKDAVSKNPLANYKKEDGEKEP</sequence>
<dbReference type="Gene3D" id="1.10.150.130">
    <property type="match status" value="1"/>
</dbReference>
<keyword evidence="5" id="KW-0229">DNA integration</keyword>
<dbReference type="InterPro" id="IPR050090">
    <property type="entry name" value="Tyrosine_recombinase_XerCD"/>
</dbReference>
<comment type="subcellular location">
    <subcellularLocation>
        <location evidence="1">Cytoplasm</location>
    </subcellularLocation>
</comment>
<evidence type="ECO:0000256" key="2">
    <source>
        <dbReference type="ARBA" id="ARBA00022490"/>
    </source>
</evidence>
<dbReference type="InterPro" id="IPR002104">
    <property type="entry name" value="Integrase_catalytic"/>
</dbReference>
<feature type="domain" description="Tyr recombinase" evidence="10">
    <location>
        <begin position="163"/>
        <end position="343"/>
    </location>
</feature>
<evidence type="ECO:0000256" key="1">
    <source>
        <dbReference type="ARBA" id="ARBA00004496"/>
    </source>
</evidence>
<keyword evidence="6 9" id="KW-0238">DNA-binding</keyword>
<protein>
    <submittedName>
        <fullName evidence="12">Tyrosine recombinase XerC</fullName>
    </submittedName>
</protein>
<feature type="domain" description="Core-binding (CB)" evidence="11">
    <location>
        <begin position="36"/>
        <end position="141"/>
    </location>
</feature>
<reference evidence="12" key="2">
    <citation type="journal article" date="2021" name="PeerJ">
        <title>Extensive microbial diversity within the chicken gut microbiome revealed by metagenomics and culture.</title>
        <authorList>
            <person name="Gilroy R."/>
            <person name="Ravi A."/>
            <person name="Getino M."/>
            <person name="Pursley I."/>
            <person name="Horton D.L."/>
            <person name="Alikhan N.F."/>
            <person name="Baker D."/>
            <person name="Gharbi K."/>
            <person name="Hall N."/>
            <person name="Watson M."/>
            <person name="Adriaenssens E.M."/>
            <person name="Foster-Nyarko E."/>
            <person name="Jarju S."/>
            <person name="Secka A."/>
            <person name="Antonio M."/>
            <person name="Oren A."/>
            <person name="Chaudhuri R.R."/>
            <person name="La Ragione R."/>
            <person name="Hildebrand F."/>
            <person name="Pallen M.J."/>
        </authorList>
    </citation>
    <scope>NUCLEOTIDE SEQUENCE</scope>
    <source>
        <strain evidence="12">CHK195-4489</strain>
    </source>
</reference>
<keyword evidence="2" id="KW-0963">Cytoplasm</keyword>
<dbReference type="InterPro" id="IPR010998">
    <property type="entry name" value="Integrase_recombinase_N"/>
</dbReference>
<dbReference type="PANTHER" id="PTHR30349">
    <property type="entry name" value="PHAGE INTEGRASE-RELATED"/>
    <property type="match status" value="1"/>
</dbReference>
<evidence type="ECO:0000256" key="6">
    <source>
        <dbReference type="ARBA" id="ARBA00023125"/>
    </source>
</evidence>
<dbReference type="PROSITE" id="PS51900">
    <property type="entry name" value="CB"/>
    <property type="match status" value="1"/>
</dbReference>
<dbReference type="Proteomes" id="UP000824089">
    <property type="component" value="Unassembled WGS sequence"/>
</dbReference>
<dbReference type="Gene3D" id="1.10.443.10">
    <property type="entry name" value="Intergrase catalytic core"/>
    <property type="match status" value="1"/>
</dbReference>
<evidence type="ECO:0000313" key="12">
    <source>
        <dbReference type="EMBL" id="HIU30155.1"/>
    </source>
</evidence>
<evidence type="ECO:0000256" key="5">
    <source>
        <dbReference type="ARBA" id="ARBA00022908"/>
    </source>
</evidence>
<evidence type="ECO:0000259" key="10">
    <source>
        <dbReference type="PROSITE" id="PS51898"/>
    </source>
</evidence>
<evidence type="ECO:0000256" key="3">
    <source>
        <dbReference type="ARBA" id="ARBA00022618"/>
    </source>
</evidence>
<dbReference type="EMBL" id="DVMM01000164">
    <property type="protein sequence ID" value="HIU30155.1"/>
    <property type="molecule type" value="Genomic_DNA"/>
</dbReference>
<evidence type="ECO:0000259" key="11">
    <source>
        <dbReference type="PROSITE" id="PS51900"/>
    </source>
</evidence>
<keyword evidence="8" id="KW-0131">Cell cycle</keyword>
<dbReference type="GO" id="GO:0003677">
    <property type="term" value="F:DNA binding"/>
    <property type="evidence" value="ECO:0007669"/>
    <property type="project" value="UniProtKB-UniRule"/>
</dbReference>
<dbReference type="GO" id="GO:0015074">
    <property type="term" value="P:DNA integration"/>
    <property type="evidence" value="ECO:0007669"/>
    <property type="project" value="UniProtKB-KW"/>
</dbReference>
<dbReference type="GO" id="GO:0006310">
    <property type="term" value="P:DNA recombination"/>
    <property type="evidence" value="ECO:0007669"/>
    <property type="project" value="UniProtKB-KW"/>
</dbReference>
<dbReference type="GO" id="GO:0005737">
    <property type="term" value="C:cytoplasm"/>
    <property type="evidence" value="ECO:0007669"/>
    <property type="project" value="UniProtKB-SubCell"/>
</dbReference>
<dbReference type="InterPro" id="IPR013762">
    <property type="entry name" value="Integrase-like_cat_sf"/>
</dbReference>
<dbReference type="PROSITE" id="PS51898">
    <property type="entry name" value="TYR_RECOMBINASE"/>
    <property type="match status" value="1"/>
</dbReference>
<dbReference type="GO" id="GO:0007059">
    <property type="term" value="P:chromosome segregation"/>
    <property type="evidence" value="ECO:0007669"/>
    <property type="project" value="UniProtKB-KW"/>
</dbReference>
<proteinExistence type="predicted"/>
<dbReference type="GO" id="GO:0051301">
    <property type="term" value="P:cell division"/>
    <property type="evidence" value="ECO:0007669"/>
    <property type="project" value="UniProtKB-KW"/>
</dbReference>
<dbReference type="PANTHER" id="PTHR30349:SF77">
    <property type="entry name" value="TYROSINE RECOMBINASE XERC"/>
    <property type="match status" value="1"/>
</dbReference>
<evidence type="ECO:0000256" key="8">
    <source>
        <dbReference type="ARBA" id="ARBA00023306"/>
    </source>
</evidence>
<dbReference type="SUPFAM" id="SSF56349">
    <property type="entry name" value="DNA breaking-rejoining enzymes"/>
    <property type="match status" value="1"/>
</dbReference>
<keyword evidence="7" id="KW-0233">DNA recombination</keyword>
<dbReference type="Pfam" id="PF00589">
    <property type="entry name" value="Phage_integrase"/>
    <property type="match status" value="1"/>
</dbReference>
<evidence type="ECO:0000313" key="13">
    <source>
        <dbReference type="Proteomes" id="UP000824089"/>
    </source>
</evidence>
<reference evidence="12" key="1">
    <citation type="submission" date="2020-10" db="EMBL/GenBank/DDBJ databases">
        <authorList>
            <person name="Gilroy R."/>
        </authorList>
    </citation>
    <scope>NUCLEOTIDE SEQUENCE</scope>
    <source>
        <strain evidence="12">CHK195-4489</strain>
    </source>
</reference>